<accession>A0A6I3L8R5</accession>
<dbReference type="RefSeq" id="WP_154791574.1">
    <property type="nucleotide sequence ID" value="NZ_WMBB01000020.1"/>
</dbReference>
<proteinExistence type="predicted"/>
<gene>
    <name evidence="3" type="ORF">GLP40_31055</name>
</gene>
<keyword evidence="2" id="KW-0732">Signal</keyword>
<dbReference type="EMBL" id="WMBB01000020">
    <property type="protein sequence ID" value="MTE17164.1"/>
    <property type="molecule type" value="Genomic_DNA"/>
</dbReference>
<name>A0A6I3L8R5_9NOCA</name>
<dbReference type="Proteomes" id="UP000432464">
    <property type="component" value="Unassembled WGS sequence"/>
</dbReference>
<evidence type="ECO:0000256" key="2">
    <source>
        <dbReference type="SAM" id="SignalP"/>
    </source>
</evidence>
<comment type="caution">
    <text evidence="3">The sequence shown here is derived from an EMBL/GenBank/DDBJ whole genome shotgun (WGS) entry which is preliminary data.</text>
</comment>
<feature type="signal peptide" evidence="2">
    <location>
        <begin position="1"/>
        <end position="28"/>
    </location>
</feature>
<organism evidence="3 4">
    <name type="scientific">Nocardia aurantiaca</name>
    <dbReference type="NCBI Taxonomy" id="2675850"/>
    <lineage>
        <taxon>Bacteria</taxon>
        <taxon>Bacillati</taxon>
        <taxon>Actinomycetota</taxon>
        <taxon>Actinomycetes</taxon>
        <taxon>Mycobacteriales</taxon>
        <taxon>Nocardiaceae</taxon>
        <taxon>Nocardia</taxon>
    </lineage>
</organism>
<evidence type="ECO:0000256" key="1">
    <source>
        <dbReference type="SAM" id="Phobius"/>
    </source>
</evidence>
<feature type="transmembrane region" description="Helical" evidence="1">
    <location>
        <begin position="149"/>
        <end position="169"/>
    </location>
</feature>
<keyword evidence="1" id="KW-0812">Transmembrane</keyword>
<keyword evidence="4" id="KW-1185">Reference proteome</keyword>
<sequence>MINRILATAATILAILGLTAGTAGTASAYQPVDIVHTEHVQAGPYSLTVGFSEWPLRAMQSLDFTFIPEGGIEDRTGTLTEIQPNGKIRRAEPLSRHPRKRDVWGLDVRSLDQEGAWTFHFVIDGPQGRGEGDLANLTVLHQPGPPLGVSWAVSTVPLIGLIAFLAYAWRRTRRPAPTPHPV</sequence>
<keyword evidence="1" id="KW-0472">Membrane</keyword>
<evidence type="ECO:0000313" key="4">
    <source>
        <dbReference type="Proteomes" id="UP000432464"/>
    </source>
</evidence>
<keyword evidence="1" id="KW-1133">Transmembrane helix</keyword>
<protein>
    <submittedName>
        <fullName evidence="3">Uncharacterized protein</fullName>
    </submittedName>
</protein>
<dbReference type="AlphaFoldDB" id="A0A6I3L8R5"/>
<feature type="chain" id="PRO_5026040905" evidence="2">
    <location>
        <begin position="29"/>
        <end position="182"/>
    </location>
</feature>
<evidence type="ECO:0000313" key="3">
    <source>
        <dbReference type="EMBL" id="MTE17164.1"/>
    </source>
</evidence>
<reference evidence="3 4" key="1">
    <citation type="submission" date="2019-11" db="EMBL/GenBank/DDBJ databases">
        <title>Nocardia sp. nov. CT2-14 isolated from soil.</title>
        <authorList>
            <person name="Kanchanasin P."/>
            <person name="Tanasupawat S."/>
            <person name="Yuki M."/>
            <person name="Kudo T."/>
        </authorList>
    </citation>
    <scope>NUCLEOTIDE SEQUENCE [LARGE SCALE GENOMIC DNA]</scope>
    <source>
        <strain evidence="3 4">CT2-14</strain>
    </source>
</reference>